<feature type="transmembrane region" description="Helical" evidence="1">
    <location>
        <begin position="133"/>
        <end position="158"/>
    </location>
</feature>
<keyword evidence="1" id="KW-1133">Transmembrane helix</keyword>
<dbReference type="EMBL" id="CACRTW010000025">
    <property type="protein sequence ID" value="VYU11018.1"/>
    <property type="molecule type" value="Genomic_DNA"/>
</dbReference>
<protein>
    <submittedName>
        <fullName evidence="2">Uncharacterized protein</fullName>
    </submittedName>
</protein>
<evidence type="ECO:0000313" key="2">
    <source>
        <dbReference type="EMBL" id="VYU11018.1"/>
    </source>
</evidence>
<keyword evidence="1" id="KW-0812">Transmembrane</keyword>
<evidence type="ECO:0000256" key="1">
    <source>
        <dbReference type="SAM" id="Phobius"/>
    </source>
</evidence>
<name>A0A6N3C7U5_9ACTN</name>
<accession>A0A6N3C7U5</accession>
<gene>
    <name evidence="2" type="ORF">CALFYP39_01446</name>
</gene>
<keyword evidence="1" id="KW-0472">Membrane</keyword>
<proteinExistence type="predicted"/>
<feature type="transmembrane region" description="Helical" evidence="1">
    <location>
        <begin position="22"/>
        <end position="39"/>
    </location>
</feature>
<dbReference type="RefSeq" id="WP_421755153.1">
    <property type="nucleotide sequence ID" value="NZ_CACRTW010000025.1"/>
</dbReference>
<feature type="transmembrane region" description="Helical" evidence="1">
    <location>
        <begin position="179"/>
        <end position="198"/>
    </location>
</feature>
<feature type="transmembrane region" description="Helical" evidence="1">
    <location>
        <begin position="210"/>
        <end position="230"/>
    </location>
</feature>
<sequence length="451" mass="50607">MIFSRVQWVVATLIGQMDNREYASIILIGLFSIYLLAKGKLLSVIKSFDDVAKLALNPKILIPSLILVSYSSLLIYGAFVCGFWNADILLDTILEVVFVGLPSMLVASRATSVTSIKNELIVPEVGFGALASFYINLVCFPILVEIVLQLVILFLGIGHALFSSRRDPSNLRLFENSRAILGIIVFVAATLLLSNTWFSMDWGDELSSLFLSIWYPIFIAPYVLALAYYASLESMSMRINVVGENLPAKEFINIAMALLPNFRYIRHFNGWNAHEYLGCLNPSEKASYLDNFKREIDTVAASANAKVKRLELGKGRSGFDQDGIWLDWTYLEEMKSFLWTIASLENRSWMESGIYSSLDEAFNCFLPKDCNGSLLLSRGKDAYVCWVIDPSGFVFAAGSRDGAFPFMKYEGDCCPITDGADMLSEFVDDNGDADTRLKNWHFSFYIDRSYL</sequence>
<feature type="transmembrane region" description="Helical" evidence="1">
    <location>
        <begin position="60"/>
        <end position="86"/>
    </location>
</feature>
<reference evidence="2" key="1">
    <citation type="submission" date="2019-11" db="EMBL/GenBank/DDBJ databases">
        <authorList>
            <person name="Feng L."/>
        </authorList>
    </citation>
    <scope>NUCLEOTIDE SEQUENCE</scope>
    <source>
        <strain evidence="2">CaerofaciensLFYP39</strain>
    </source>
</reference>
<dbReference type="AlphaFoldDB" id="A0A6N3C7U5"/>
<organism evidence="2">
    <name type="scientific">Collinsella aerofaciens</name>
    <dbReference type="NCBI Taxonomy" id="74426"/>
    <lineage>
        <taxon>Bacteria</taxon>
        <taxon>Bacillati</taxon>
        <taxon>Actinomycetota</taxon>
        <taxon>Coriobacteriia</taxon>
        <taxon>Coriobacteriales</taxon>
        <taxon>Coriobacteriaceae</taxon>
        <taxon>Collinsella</taxon>
    </lineage>
</organism>